<proteinExistence type="predicted"/>
<sequence>MIRYLCCALLTMWSVKTFAQSPKRELRAVWIATVDNIDWPRPGDYNPASQQQHFRQILDTHQQTGLNAVFVQVRDAADSYYAKGQMEPWSEWLTGRQGKAPEPFYDPLTFMLEEAHRRGIEFHAWLNLNRAVFRGHTNVTPDHVSRLHPDWMITYDGTKIFNVGVPEVRNYITKIVTNLARNYDLDGIHFDDYFYPYRVPGQVLDDQVAFYKYGAGYRSINDWRRANIDQLIHQISDSLKAINPRIKFGISPSAVWRNRSPLVPDGSETRGLSAYEELYADTRKWIRESWIDYIAPQVYFHRTHRLVPYEPLIEWWRKNCYGRHLYIGQGAYRLNGRENGWETASEIADQIRWNRKHPEIQGSIFFSSRSLTNNFKGVQDTLRNGLYQLPAFVPTMPWKDATAPLPPQEFSIEKDGNGIVLKWETPPPAVDGDRPYRYIVYRFQEQEAINLGNVRHIVGILNAPGTSFRDTPPAKGNYRYVVTSMDRLSNESLGVMSDVENQ</sequence>
<reference evidence="4 5" key="1">
    <citation type="submission" date="2016-10" db="EMBL/GenBank/DDBJ databases">
        <authorList>
            <person name="de Groot N.N."/>
        </authorList>
    </citation>
    <scope>NUCLEOTIDE SEQUENCE [LARGE SCALE GENOMIC DNA]</scope>
    <source>
        <strain evidence="4 5">DSM 21668</strain>
    </source>
</reference>
<evidence type="ECO:0000259" key="3">
    <source>
        <dbReference type="Pfam" id="PF02638"/>
    </source>
</evidence>
<name>A0A1G9V0T2_9BACT</name>
<dbReference type="PANTHER" id="PTHR43405:SF1">
    <property type="entry name" value="GLYCOSYL HYDROLASE DIGH"/>
    <property type="match status" value="1"/>
</dbReference>
<evidence type="ECO:0000313" key="4">
    <source>
        <dbReference type="EMBL" id="SDM65748.1"/>
    </source>
</evidence>
<evidence type="ECO:0000256" key="1">
    <source>
        <dbReference type="ARBA" id="ARBA00022729"/>
    </source>
</evidence>
<dbReference type="AlphaFoldDB" id="A0A1G9V0T2"/>
<dbReference type="Proteomes" id="UP000198901">
    <property type="component" value="Unassembled WGS sequence"/>
</dbReference>
<protein>
    <submittedName>
        <fullName evidence="4">Uncharacterized lipoprotein YddW, UPF0748 family</fullName>
    </submittedName>
</protein>
<evidence type="ECO:0000313" key="5">
    <source>
        <dbReference type="Proteomes" id="UP000198901"/>
    </source>
</evidence>
<dbReference type="InterPro" id="IPR003790">
    <property type="entry name" value="GHL10"/>
</dbReference>
<dbReference type="SUPFAM" id="SSF51445">
    <property type="entry name" value="(Trans)glycosidases"/>
    <property type="match status" value="1"/>
</dbReference>
<dbReference type="Gene3D" id="3.20.20.80">
    <property type="entry name" value="Glycosidases"/>
    <property type="match status" value="1"/>
</dbReference>
<gene>
    <name evidence="4" type="ORF">SAMN04488090_3919</name>
</gene>
<dbReference type="InterPro" id="IPR052177">
    <property type="entry name" value="Divisome_Glycosyl_Hydrolase"/>
</dbReference>
<dbReference type="Pfam" id="PF02638">
    <property type="entry name" value="GHL10"/>
    <property type="match status" value="1"/>
</dbReference>
<dbReference type="RefSeq" id="WP_245689957.1">
    <property type="nucleotide sequence ID" value="NZ_FNGS01000008.1"/>
</dbReference>
<evidence type="ECO:0000256" key="2">
    <source>
        <dbReference type="SAM" id="SignalP"/>
    </source>
</evidence>
<keyword evidence="5" id="KW-1185">Reference proteome</keyword>
<accession>A0A1G9V0T2</accession>
<feature type="signal peptide" evidence="2">
    <location>
        <begin position="1"/>
        <end position="19"/>
    </location>
</feature>
<feature type="domain" description="Glycosyl hydrolase-like 10" evidence="3">
    <location>
        <begin position="25"/>
        <end position="335"/>
    </location>
</feature>
<feature type="chain" id="PRO_5011484319" evidence="2">
    <location>
        <begin position="20"/>
        <end position="502"/>
    </location>
</feature>
<keyword evidence="1 2" id="KW-0732">Signal</keyword>
<dbReference type="STRING" id="563176.SAMN04488090_3919"/>
<keyword evidence="4" id="KW-0449">Lipoprotein</keyword>
<dbReference type="EMBL" id="FNGS01000008">
    <property type="protein sequence ID" value="SDM65748.1"/>
    <property type="molecule type" value="Genomic_DNA"/>
</dbReference>
<organism evidence="4 5">
    <name type="scientific">Siphonobacter aquaeclarae</name>
    <dbReference type="NCBI Taxonomy" id="563176"/>
    <lineage>
        <taxon>Bacteria</taxon>
        <taxon>Pseudomonadati</taxon>
        <taxon>Bacteroidota</taxon>
        <taxon>Cytophagia</taxon>
        <taxon>Cytophagales</taxon>
        <taxon>Cytophagaceae</taxon>
        <taxon>Siphonobacter</taxon>
    </lineage>
</organism>
<dbReference type="PANTHER" id="PTHR43405">
    <property type="entry name" value="GLYCOSYL HYDROLASE DIGH"/>
    <property type="match status" value="1"/>
</dbReference>
<dbReference type="InterPro" id="IPR017853">
    <property type="entry name" value="GH"/>
</dbReference>